<evidence type="ECO:0000256" key="9">
    <source>
        <dbReference type="ARBA" id="ARBA00023136"/>
    </source>
</evidence>
<feature type="compositionally biased region" description="Acidic residues" evidence="12">
    <location>
        <begin position="194"/>
        <end position="204"/>
    </location>
</feature>
<evidence type="ECO:0000313" key="17">
    <source>
        <dbReference type="Proteomes" id="UP001152803"/>
    </source>
</evidence>
<feature type="region of interest" description="Disordered" evidence="12">
    <location>
        <begin position="151"/>
        <end position="212"/>
    </location>
</feature>
<keyword evidence="10" id="KW-0325">Glycoprotein</keyword>
<evidence type="ECO:0000256" key="6">
    <source>
        <dbReference type="ARBA" id="ARBA00022729"/>
    </source>
</evidence>
<evidence type="ECO:0000256" key="14">
    <source>
        <dbReference type="SAM" id="SignalP"/>
    </source>
</evidence>
<comment type="similarity">
    <text evidence="2">Belongs to the syndecan proteoglycan family.</text>
</comment>
<keyword evidence="6 14" id="KW-0732">Signal</keyword>
<comment type="similarity">
    <text evidence="3">Belongs to the neurexin family.</text>
</comment>
<keyword evidence="4" id="KW-0597">Phosphoprotein</keyword>
<feature type="region of interest" description="Disordered" evidence="12">
    <location>
        <begin position="28"/>
        <end position="49"/>
    </location>
</feature>
<dbReference type="Pfam" id="PF01034">
    <property type="entry name" value="Syndecan"/>
    <property type="match status" value="1"/>
</dbReference>
<dbReference type="InterPro" id="IPR001050">
    <property type="entry name" value="Syndecan"/>
</dbReference>
<evidence type="ECO:0000256" key="1">
    <source>
        <dbReference type="ARBA" id="ARBA00004479"/>
    </source>
</evidence>
<keyword evidence="5 13" id="KW-0812">Transmembrane</keyword>
<dbReference type="OrthoDB" id="10044468at2759"/>
<accession>A0A9Q1I1C2</accession>
<reference evidence="16" key="1">
    <citation type="journal article" date="2023" name="Science">
        <title>Genome structures resolve the early diversification of teleost fishes.</title>
        <authorList>
            <person name="Parey E."/>
            <person name="Louis A."/>
            <person name="Montfort J."/>
            <person name="Bouchez O."/>
            <person name="Roques C."/>
            <person name="Iampietro C."/>
            <person name="Lluch J."/>
            <person name="Castinel A."/>
            <person name="Donnadieu C."/>
            <person name="Desvignes T."/>
            <person name="Floi Bucao C."/>
            <person name="Jouanno E."/>
            <person name="Wen M."/>
            <person name="Mejri S."/>
            <person name="Dirks R."/>
            <person name="Jansen H."/>
            <person name="Henkel C."/>
            <person name="Chen W.J."/>
            <person name="Zahm M."/>
            <person name="Cabau C."/>
            <person name="Klopp C."/>
            <person name="Thompson A.W."/>
            <person name="Robinson-Rechavi M."/>
            <person name="Braasch I."/>
            <person name="Lecointre G."/>
            <person name="Bobe J."/>
            <person name="Postlethwait J.H."/>
            <person name="Berthelot C."/>
            <person name="Roest Crollius H."/>
            <person name="Guiguen Y."/>
        </authorList>
    </citation>
    <scope>NUCLEOTIDE SEQUENCE</scope>
    <source>
        <strain evidence="16">Concon-B</strain>
    </source>
</reference>
<evidence type="ECO:0000313" key="16">
    <source>
        <dbReference type="EMBL" id="KAJ8274955.1"/>
    </source>
</evidence>
<evidence type="ECO:0000256" key="2">
    <source>
        <dbReference type="ARBA" id="ARBA00005343"/>
    </source>
</evidence>
<evidence type="ECO:0000256" key="13">
    <source>
        <dbReference type="SAM" id="Phobius"/>
    </source>
</evidence>
<keyword evidence="11" id="KW-0357">Heparan sulfate</keyword>
<name>A0A9Q1I1C2_CONCO</name>
<evidence type="ECO:0000256" key="8">
    <source>
        <dbReference type="ARBA" id="ARBA00022989"/>
    </source>
</evidence>
<organism evidence="16 17">
    <name type="scientific">Conger conger</name>
    <name type="common">Conger eel</name>
    <name type="synonym">Muraena conger</name>
    <dbReference type="NCBI Taxonomy" id="82655"/>
    <lineage>
        <taxon>Eukaryota</taxon>
        <taxon>Metazoa</taxon>
        <taxon>Chordata</taxon>
        <taxon>Craniata</taxon>
        <taxon>Vertebrata</taxon>
        <taxon>Euteleostomi</taxon>
        <taxon>Actinopterygii</taxon>
        <taxon>Neopterygii</taxon>
        <taxon>Teleostei</taxon>
        <taxon>Anguilliformes</taxon>
        <taxon>Congridae</taxon>
        <taxon>Conger</taxon>
    </lineage>
</organism>
<comment type="caution">
    <text evidence="16">The sequence shown here is derived from an EMBL/GenBank/DDBJ whole genome shotgun (WGS) entry which is preliminary data.</text>
</comment>
<comment type="subcellular location">
    <subcellularLocation>
        <location evidence="1">Membrane</location>
        <topology evidence="1">Single-pass type I membrane protein</topology>
    </subcellularLocation>
</comment>
<keyword evidence="9 13" id="KW-0472">Membrane</keyword>
<evidence type="ECO:0000256" key="3">
    <source>
        <dbReference type="ARBA" id="ARBA00010241"/>
    </source>
</evidence>
<keyword evidence="7" id="KW-0654">Proteoglycan</keyword>
<dbReference type="GO" id="GO:0016477">
    <property type="term" value="P:cell migration"/>
    <property type="evidence" value="ECO:0007669"/>
    <property type="project" value="TreeGrafter"/>
</dbReference>
<evidence type="ECO:0000259" key="15">
    <source>
        <dbReference type="Pfam" id="PF01034"/>
    </source>
</evidence>
<sequence length="290" mass="31695">MKNRYTITLLCLGWCFHVALLEEPMTLEDTDGSGNDLEHSGSEDWSEGEWEMSISLPSTNSTDHENSQYPTISVSLSISGHVTKSPGVVTTPSHAEALTQVPHKITSIVVDAESEILEKQMTPKLPIEEEETWQTILLADEIDIRDASGEDMESGDGAVGMSTSSPFTTEVERRPASVIVEDNKAIPHGRANEAENEIPDDSDLTFDPKPDLTDSSVENLAKSQGLLERKEVLAGVVGGGVVGLVLAVALVSLMVYRMKKKKDEGNYALDAQQNSYRGYQRAQTQEEMLT</sequence>
<gene>
    <name evidence="16" type="ORF">COCON_G00095800</name>
</gene>
<evidence type="ECO:0000256" key="10">
    <source>
        <dbReference type="ARBA" id="ARBA00023180"/>
    </source>
</evidence>
<dbReference type="PANTHER" id="PTHR10915">
    <property type="entry name" value="SYNDECAN"/>
    <property type="match status" value="1"/>
</dbReference>
<feature type="compositionally biased region" description="Basic and acidic residues" evidence="12">
    <location>
        <begin position="170"/>
        <end position="193"/>
    </location>
</feature>
<dbReference type="GO" id="GO:0009986">
    <property type="term" value="C:cell surface"/>
    <property type="evidence" value="ECO:0007669"/>
    <property type="project" value="TreeGrafter"/>
</dbReference>
<feature type="chain" id="PRO_5040467201" description="Syndecan/Neurexin domain-containing protein" evidence="14">
    <location>
        <begin position="22"/>
        <end position="290"/>
    </location>
</feature>
<evidence type="ECO:0000256" key="11">
    <source>
        <dbReference type="ARBA" id="ARBA00023207"/>
    </source>
</evidence>
<evidence type="ECO:0000256" key="12">
    <source>
        <dbReference type="SAM" id="MobiDB-lite"/>
    </source>
</evidence>
<feature type="signal peptide" evidence="14">
    <location>
        <begin position="1"/>
        <end position="21"/>
    </location>
</feature>
<dbReference type="GO" id="GO:0016020">
    <property type="term" value="C:membrane"/>
    <property type="evidence" value="ECO:0007669"/>
    <property type="project" value="UniProtKB-SubCell"/>
</dbReference>
<feature type="domain" description="Syndecan/Neurexin" evidence="15">
    <location>
        <begin position="226"/>
        <end position="286"/>
    </location>
</feature>
<evidence type="ECO:0000256" key="7">
    <source>
        <dbReference type="ARBA" id="ARBA00022974"/>
    </source>
</evidence>
<dbReference type="PANTHER" id="PTHR10915:SF5">
    <property type="entry name" value="SYNDECAN-1"/>
    <property type="match status" value="1"/>
</dbReference>
<protein>
    <recommendedName>
        <fullName evidence="15">Syndecan/Neurexin domain-containing protein</fullName>
    </recommendedName>
</protein>
<proteinExistence type="inferred from homology"/>
<dbReference type="EMBL" id="JAFJMO010000006">
    <property type="protein sequence ID" value="KAJ8274955.1"/>
    <property type="molecule type" value="Genomic_DNA"/>
</dbReference>
<dbReference type="Proteomes" id="UP001152803">
    <property type="component" value="Unassembled WGS sequence"/>
</dbReference>
<keyword evidence="17" id="KW-1185">Reference proteome</keyword>
<evidence type="ECO:0000256" key="4">
    <source>
        <dbReference type="ARBA" id="ARBA00022553"/>
    </source>
</evidence>
<keyword evidence="8 13" id="KW-1133">Transmembrane helix</keyword>
<feature type="transmembrane region" description="Helical" evidence="13">
    <location>
        <begin position="232"/>
        <end position="256"/>
    </location>
</feature>
<dbReference type="InterPro" id="IPR027789">
    <property type="entry name" value="Syndecan/Neurexin_dom"/>
</dbReference>
<dbReference type="AlphaFoldDB" id="A0A9Q1I1C2"/>
<evidence type="ECO:0000256" key="5">
    <source>
        <dbReference type="ARBA" id="ARBA00022692"/>
    </source>
</evidence>